<name>A0AAE1CPB9_9GAST</name>
<dbReference type="AlphaFoldDB" id="A0AAE1CPB9"/>
<organism evidence="1 2">
    <name type="scientific">Elysia crispata</name>
    <name type="common">lettuce slug</name>
    <dbReference type="NCBI Taxonomy" id="231223"/>
    <lineage>
        <taxon>Eukaryota</taxon>
        <taxon>Metazoa</taxon>
        <taxon>Spiralia</taxon>
        <taxon>Lophotrochozoa</taxon>
        <taxon>Mollusca</taxon>
        <taxon>Gastropoda</taxon>
        <taxon>Heterobranchia</taxon>
        <taxon>Euthyneura</taxon>
        <taxon>Panpulmonata</taxon>
        <taxon>Sacoglossa</taxon>
        <taxon>Placobranchoidea</taxon>
        <taxon>Plakobranchidae</taxon>
        <taxon>Elysia</taxon>
    </lineage>
</organism>
<evidence type="ECO:0000313" key="1">
    <source>
        <dbReference type="EMBL" id="KAK3723078.1"/>
    </source>
</evidence>
<keyword evidence="2" id="KW-1185">Reference proteome</keyword>
<gene>
    <name evidence="1" type="ORF">RRG08_037272</name>
</gene>
<evidence type="ECO:0000313" key="2">
    <source>
        <dbReference type="Proteomes" id="UP001283361"/>
    </source>
</evidence>
<dbReference type="Proteomes" id="UP001283361">
    <property type="component" value="Unassembled WGS sequence"/>
</dbReference>
<sequence>MPYSMHLAHLALVQTNRAATHSLTRAPKERKESACRLSGTVNPVREAICCAAAWCWRPESDAPSPNLQLEAVPRVSCLSGYFVPCTEFEKTQPAMYDGVTLYPALGAARELLSSDRRLELLCPLLGSMTIFSSYEHRPSTALPCPSLPSTDRFNYKLYSSKRLVTGELVLTIFQSSETDSRSLASPYPCPCVASPHRVYQCSLSTPSVTVKPHHTKCPCVACQVSLCSLSTPAFVSTQSVPV</sequence>
<reference evidence="1" key="1">
    <citation type="journal article" date="2023" name="G3 (Bethesda)">
        <title>A reference genome for the long-term kleptoplast-retaining sea slug Elysia crispata morphotype clarki.</title>
        <authorList>
            <person name="Eastman K.E."/>
            <person name="Pendleton A.L."/>
            <person name="Shaikh M.A."/>
            <person name="Suttiyut T."/>
            <person name="Ogas R."/>
            <person name="Tomko P."/>
            <person name="Gavelis G."/>
            <person name="Widhalm J.R."/>
            <person name="Wisecaver J.H."/>
        </authorList>
    </citation>
    <scope>NUCLEOTIDE SEQUENCE</scope>
    <source>
        <strain evidence="1">ECLA1</strain>
    </source>
</reference>
<comment type="caution">
    <text evidence="1">The sequence shown here is derived from an EMBL/GenBank/DDBJ whole genome shotgun (WGS) entry which is preliminary data.</text>
</comment>
<dbReference type="EMBL" id="JAWDGP010007367">
    <property type="protein sequence ID" value="KAK3723078.1"/>
    <property type="molecule type" value="Genomic_DNA"/>
</dbReference>
<accession>A0AAE1CPB9</accession>
<proteinExistence type="predicted"/>
<protein>
    <submittedName>
        <fullName evidence="1">Uncharacterized protein</fullName>
    </submittedName>
</protein>